<dbReference type="AlphaFoldDB" id="A0A062TYS0"/>
<protein>
    <recommendedName>
        <fullName evidence="3">Glycerophosphoryl diester phosphodiesterase membrane domain-containing protein</fullName>
    </recommendedName>
</protein>
<gene>
    <name evidence="1" type="ORF">HY3_04330</name>
</gene>
<sequence>MEGFMTRKLPVLDLVREAWVLAFQAVHPTLLIMLALLIAGGLYTFAVGPGSALGDAAPAIAALVVFVVGVEFSLVTYRTMLGTPHGDRLRLAHANLAVYVAFLFVGVFIGFFLLTLPGILLKASGRTDLDADTPPAVVQQALVDMLPSAYGAVLIVACLAGALALCYLAIRLLLIGSATISTRQTMVFRTWGWTKGHVISLWLAALATHVAPFAGAVLINWGLHGLWGQSGVGAFLSGFIGMLLLVPFLLAGHGLAVAVLRRLQPEQAPAG</sequence>
<organism evidence="1 2">
    <name type="scientific">Hyphomonas pacifica</name>
    <dbReference type="NCBI Taxonomy" id="1280941"/>
    <lineage>
        <taxon>Bacteria</taxon>
        <taxon>Pseudomonadati</taxon>
        <taxon>Pseudomonadota</taxon>
        <taxon>Alphaproteobacteria</taxon>
        <taxon>Hyphomonadales</taxon>
        <taxon>Hyphomonadaceae</taxon>
        <taxon>Hyphomonas</taxon>
    </lineage>
</organism>
<dbReference type="STRING" id="1280941.HY2_04635"/>
<keyword evidence="2" id="KW-1185">Reference proteome</keyword>
<proteinExistence type="predicted"/>
<comment type="caution">
    <text evidence="1">The sequence shown here is derived from an EMBL/GenBank/DDBJ whole genome shotgun (WGS) entry which is preliminary data.</text>
</comment>
<evidence type="ECO:0008006" key="3">
    <source>
        <dbReference type="Google" id="ProtNLM"/>
    </source>
</evidence>
<evidence type="ECO:0000313" key="2">
    <source>
        <dbReference type="Proteomes" id="UP000249123"/>
    </source>
</evidence>
<reference evidence="1 2" key="1">
    <citation type="submission" date="2013-04" db="EMBL/GenBank/DDBJ databases">
        <title>Hyphomonas sp. T24B3 Genome Sequencing.</title>
        <authorList>
            <person name="Lai Q."/>
            <person name="Shao Z."/>
        </authorList>
    </citation>
    <scope>NUCLEOTIDE SEQUENCE [LARGE SCALE GENOMIC DNA]</scope>
    <source>
        <strain evidence="1 2">T24B3</strain>
    </source>
</reference>
<accession>A0A328JZ34</accession>
<accession>A0A062TYS0</accession>
<dbReference type="EMBL" id="AWFB01000056">
    <property type="protein sequence ID" value="RAN31321.1"/>
    <property type="molecule type" value="Genomic_DNA"/>
</dbReference>
<dbReference type="Proteomes" id="UP000249123">
    <property type="component" value="Unassembled WGS sequence"/>
</dbReference>
<dbReference type="eggNOG" id="ENOG5032BRI">
    <property type="taxonomic scope" value="Bacteria"/>
</dbReference>
<evidence type="ECO:0000313" key="1">
    <source>
        <dbReference type="EMBL" id="RAN31321.1"/>
    </source>
</evidence>
<name>A0A062TYS0_9PROT</name>